<comment type="caution">
    <text evidence="2">The sequence shown here is derived from an EMBL/GenBank/DDBJ whole genome shotgun (WGS) entry which is preliminary data.</text>
</comment>
<sequence length="165" mass="17570">MQCSPGIGLRKSHVTATAFHSTDPGISPAPAEDKITVPGLCLPVEWELKWGPGLLAPPVRPGAASSHAKGHTSRHGATPVPSSSLRPRANVLNPPERGRTVRIWETSALVWSTLGAQFSLQGVGPAEAFGQRHLWTLLLWVICQKPGSSNLRHARGSKKEAQSTA</sequence>
<dbReference type="EMBL" id="JAFJMO010000001">
    <property type="protein sequence ID" value="KAJ8287737.1"/>
    <property type="molecule type" value="Genomic_DNA"/>
</dbReference>
<evidence type="ECO:0000313" key="3">
    <source>
        <dbReference type="Proteomes" id="UP001152803"/>
    </source>
</evidence>
<keyword evidence="3" id="KW-1185">Reference proteome</keyword>
<reference evidence="2" key="1">
    <citation type="journal article" date="2023" name="Science">
        <title>Genome structures resolve the early diversification of teleost fishes.</title>
        <authorList>
            <person name="Parey E."/>
            <person name="Louis A."/>
            <person name="Montfort J."/>
            <person name="Bouchez O."/>
            <person name="Roques C."/>
            <person name="Iampietro C."/>
            <person name="Lluch J."/>
            <person name="Castinel A."/>
            <person name="Donnadieu C."/>
            <person name="Desvignes T."/>
            <person name="Floi Bucao C."/>
            <person name="Jouanno E."/>
            <person name="Wen M."/>
            <person name="Mejri S."/>
            <person name="Dirks R."/>
            <person name="Jansen H."/>
            <person name="Henkel C."/>
            <person name="Chen W.J."/>
            <person name="Zahm M."/>
            <person name="Cabau C."/>
            <person name="Klopp C."/>
            <person name="Thompson A.W."/>
            <person name="Robinson-Rechavi M."/>
            <person name="Braasch I."/>
            <person name="Lecointre G."/>
            <person name="Bobe J."/>
            <person name="Postlethwait J.H."/>
            <person name="Berthelot C."/>
            <person name="Roest Crollius H."/>
            <person name="Guiguen Y."/>
        </authorList>
    </citation>
    <scope>NUCLEOTIDE SEQUENCE</scope>
    <source>
        <strain evidence="2">Concon-B</strain>
    </source>
</reference>
<proteinExistence type="predicted"/>
<evidence type="ECO:0000256" key="1">
    <source>
        <dbReference type="SAM" id="MobiDB-lite"/>
    </source>
</evidence>
<dbReference type="AlphaFoldDB" id="A0A9Q1E166"/>
<accession>A0A9Q1E166</accession>
<organism evidence="2 3">
    <name type="scientific">Conger conger</name>
    <name type="common">Conger eel</name>
    <name type="synonym">Muraena conger</name>
    <dbReference type="NCBI Taxonomy" id="82655"/>
    <lineage>
        <taxon>Eukaryota</taxon>
        <taxon>Metazoa</taxon>
        <taxon>Chordata</taxon>
        <taxon>Craniata</taxon>
        <taxon>Vertebrata</taxon>
        <taxon>Euteleostomi</taxon>
        <taxon>Actinopterygii</taxon>
        <taxon>Neopterygii</taxon>
        <taxon>Teleostei</taxon>
        <taxon>Anguilliformes</taxon>
        <taxon>Congridae</taxon>
        <taxon>Conger</taxon>
    </lineage>
</organism>
<feature type="region of interest" description="Disordered" evidence="1">
    <location>
        <begin position="59"/>
        <end position="94"/>
    </location>
</feature>
<name>A0A9Q1E166_CONCO</name>
<evidence type="ECO:0000313" key="2">
    <source>
        <dbReference type="EMBL" id="KAJ8287737.1"/>
    </source>
</evidence>
<dbReference type="Proteomes" id="UP001152803">
    <property type="component" value="Unassembled WGS sequence"/>
</dbReference>
<protein>
    <submittedName>
        <fullName evidence="2">Uncharacterized protein</fullName>
    </submittedName>
</protein>
<gene>
    <name evidence="2" type="ORF">COCON_G00003960</name>
</gene>